<dbReference type="KEGG" id="nva:G3M78_01095"/>
<protein>
    <submittedName>
        <fullName evidence="3">SDR family oxidoreductase</fullName>
    </submittedName>
</protein>
<keyword evidence="2" id="KW-0560">Oxidoreductase</keyword>
<name>A0A7T0C035_9BACT</name>
<dbReference type="EMBL" id="CP048620">
    <property type="protein sequence ID" value="QPJ64073.1"/>
    <property type="molecule type" value="Genomic_DNA"/>
</dbReference>
<dbReference type="SUPFAM" id="SSF51735">
    <property type="entry name" value="NAD(P)-binding Rossmann-fold domains"/>
    <property type="match status" value="1"/>
</dbReference>
<dbReference type="PANTHER" id="PTHR42760">
    <property type="entry name" value="SHORT-CHAIN DEHYDROGENASES/REDUCTASES FAMILY MEMBER"/>
    <property type="match status" value="1"/>
</dbReference>
<dbReference type="PRINTS" id="PR00080">
    <property type="entry name" value="SDRFAMILY"/>
</dbReference>
<accession>A0A7T0C035</accession>
<dbReference type="PANTHER" id="PTHR42760:SF133">
    <property type="entry name" value="3-OXOACYL-[ACYL-CARRIER-PROTEIN] REDUCTASE"/>
    <property type="match status" value="1"/>
</dbReference>
<organism evidence="3 4">
    <name type="scientific">Candidatus Nitrohelix vancouverensis</name>
    <dbReference type="NCBI Taxonomy" id="2705534"/>
    <lineage>
        <taxon>Bacteria</taxon>
        <taxon>Pseudomonadati</taxon>
        <taxon>Nitrospinota/Tectimicrobiota group</taxon>
        <taxon>Nitrospinota</taxon>
        <taxon>Nitrospinia</taxon>
        <taxon>Nitrospinales</taxon>
        <taxon>Nitrospinaceae</taxon>
        <taxon>Candidatus Nitrohelix</taxon>
    </lineage>
</organism>
<reference evidence="4" key="1">
    <citation type="submission" date="2020-02" db="EMBL/GenBank/DDBJ databases">
        <title>Genomic and physiological characterization of two novel Nitrospinaceae genera.</title>
        <authorList>
            <person name="Mueller A.J."/>
            <person name="Jung M.-Y."/>
            <person name="Strachan C.R."/>
            <person name="Herbold C.W."/>
            <person name="Kirkegaard R.H."/>
            <person name="Daims H."/>
        </authorList>
    </citation>
    <scope>NUCLEOTIDE SEQUENCE [LARGE SCALE GENOMIC DNA]</scope>
</reference>
<dbReference type="AlphaFoldDB" id="A0A7T0C035"/>
<evidence type="ECO:0000313" key="3">
    <source>
        <dbReference type="EMBL" id="QPJ64073.1"/>
    </source>
</evidence>
<dbReference type="InterPro" id="IPR036291">
    <property type="entry name" value="NAD(P)-bd_dom_sf"/>
</dbReference>
<dbReference type="FunFam" id="3.40.50.720:FF:000084">
    <property type="entry name" value="Short-chain dehydrogenase reductase"/>
    <property type="match status" value="1"/>
</dbReference>
<dbReference type="InterPro" id="IPR002347">
    <property type="entry name" value="SDR_fam"/>
</dbReference>
<dbReference type="GO" id="GO:0016616">
    <property type="term" value="F:oxidoreductase activity, acting on the CH-OH group of donors, NAD or NADP as acceptor"/>
    <property type="evidence" value="ECO:0007669"/>
    <property type="project" value="TreeGrafter"/>
</dbReference>
<comment type="similarity">
    <text evidence="1">Belongs to the short-chain dehydrogenases/reductases (SDR) family.</text>
</comment>
<dbReference type="Gene3D" id="3.40.50.720">
    <property type="entry name" value="NAD(P)-binding Rossmann-like Domain"/>
    <property type="match status" value="1"/>
</dbReference>
<evidence type="ECO:0000256" key="2">
    <source>
        <dbReference type="ARBA" id="ARBA00023002"/>
    </source>
</evidence>
<gene>
    <name evidence="3" type="ORF">G3M78_01095</name>
</gene>
<dbReference type="PRINTS" id="PR00081">
    <property type="entry name" value="GDHRDH"/>
</dbReference>
<proteinExistence type="inferred from homology"/>
<evidence type="ECO:0000313" key="4">
    <source>
        <dbReference type="Proteomes" id="UP000594464"/>
    </source>
</evidence>
<dbReference type="Proteomes" id="UP000594464">
    <property type="component" value="Chromosome"/>
</dbReference>
<sequence>MSAGKMKAAFDLTGKTAVVTGGAGILGKEFCRGLAEFGAQVAIVDVNAEGVEATAEILRKDYSCKCLPVVADLTDPDSIRSMVDGVIGEFGSIDILHNNAAWKSDDLDGFYAPFEEYDYKIWRQVMAVNIDAMFLVAQAVGKEMLKNENGGSVIQTSSIYGVMGPDQRIYEGSEYMGRQISSPACYSVSKAAVLGLTQYLAAYWGDKGIRVNSISPGGVESGQNETFKSRYGARIPMGRMARSNEMVGALIFLASDASSYITGENIMIDGGLSAW</sequence>
<evidence type="ECO:0000256" key="1">
    <source>
        <dbReference type="ARBA" id="ARBA00006484"/>
    </source>
</evidence>
<dbReference type="Pfam" id="PF13561">
    <property type="entry name" value="adh_short_C2"/>
    <property type="match status" value="1"/>
</dbReference>